<dbReference type="Proteomes" id="UP000581135">
    <property type="component" value="Unassembled WGS sequence"/>
</dbReference>
<organism evidence="1 2">
    <name type="scientific">Limibacillus halophilus</name>
    <dbReference type="NCBI Taxonomy" id="1579333"/>
    <lineage>
        <taxon>Bacteria</taxon>
        <taxon>Pseudomonadati</taxon>
        <taxon>Pseudomonadota</taxon>
        <taxon>Alphaproteobacteria</taxon>
        <taxon>Rhodospirillales</taxon>
        <taxon>Rhodovibrionaceae</taxon>
        <taxon>Limibacillus</taxon>
    </lineage>
</organism>
<gene>
    <name evidence="1" type="ORF">FHR98_002550</name>
</gene>
<evidence type="ECO:0000313" key="2">
    <source>
        <dbReference type="Proteomes" id="UP000581135"/>
    </source>
</evidence>
<evidence type="ECO:0000313" key="1">
    <source>
        <dbReference type="EMBL" id="MBB3066245.1"/>
    </source>
</evidence>
<dbReference type="AlphaFoldDB" id="A0A839SYX5"/>
<dbReference type="RefSeq" id="WP_183417062.1">
    <property type="nucleotide sequence ID" value="NZ_JACHXA010000007.1"/>
</dbReference>
<dbReference type="EMBL" id="JACHXA010000007">
    <property type="protein sequence ID" value="MBB3066245.1"/>
    <property type="molecule type" value="Genomic_DNA"/>
</dbReference>
<reference evidence="1 2" key="1">
    <citation type="submission" date="2020-08" db="EMBL/GenBank/DDBJ databases">
        <title>Genomic Encyclopedia of Type Strains, Phase III (KMG-III): the genomes of soil and plant-associated and newly described type strains.</title>
        <authorList>
            <person name="Whitman W."/>
        </authorList>
    </citation>
    <scope>NUCLEOTIDE SEQUENCE [LARGE SCALE GENOMIC DNA]</scope>
    <source>
        <strain evidence="1 2">CECT 8803</strain>
    </source>
</reference>
<protein>
    <submittedName>
        <fullName evidence="1">Uncharacterized protein</fullName>
    </submittedName>
</protein>
<proteinExistence type="predicted"/>
<keyword evidence="2" id="KW-1185">Reference proteome</keyword>
<name>A0A839SYX5_9PROT</name>
<accession>A0A839SYX5</accession>
<comment type="caution">
    <text evidence="1">The sequence shown here is derived from an EMBL/GenBank/DDBJ whole genome shotgun (WGS) entry which is preliminary data.</text>
</comment>
<sequence>MSGVCLMADLEARISTLQGQLPEDLTRQELKVRLVALLAAEMGVQEYVAEEAVEAWTATHLRDGEERG</sequence>